<evidence type="ECO:0000256" key="2">
    <source>
        <dbReference type="SAM" id="Phobius"/>
    </source>
</evidence>
<dbReference type="Proteomes" id="UP000235836">
    <property type="component" value="Unassembled WGS sequence"/>
</dbReference>
<dbReference type="GO" id="GO:0016020">
    <property type="term" value="C:membrane"/>
    <property type="evidence" value="ECO:0007669"/>
    <property type="project" value="TreeGrafter"/>
</dbReference>
<dbReference type="EMBL" id="PNHG01000003">
    <property type="protein sequence ID" value="PMC64918.1"/>
    <property type="molecule type" value="Genomic_DNA"/>
</dbReference>
<evidence type="ECO:0000313" key="4">
    <source>
        <dbReference type="EMBL" id="PMC64918.1"/>
    </source>
</evidence>
<dbReference type="InterPro" id="IPR002656">
    <property type="entry name" value="Acyl_transf_3_dom"/>
</dbReference>
<reference evidence="4 5" key="1">
    <citation type="submission" date="2017-09" db="EMBL/GenBank/DDBJ databases">
        <title>Bacterial strain isolated from the female urinary microbiota.</title>
        <authorList>
            <person name="Thomas-White K."/>
            <person name="Kumar N."/>
            <person name="Forster S."/>
            <person name="Putonti C."/>
            <person name="Lawley T."/>
            <person name="Wolfe A.J."/>
        </authorList>
    </citation>
    <scope>NUCLEOTIDE SEQUENCE [LARGE SCALE GENOMIC DNA]</scope>
    <source>
        <strain evidence="4 5">UMB0792</strain>
    </source>
</reference>
<dbReference type="GO" id="GO:0009103">
    <property type="term" value="P:lipopolysaccharide biosynthetic process"/>
    <property type="evidence" value="ECO:0007669"/>
    <property type="project" value="TreeGrafter"/>
</dbReference>
<dbReference type="InterPro" id="IPR050879">
    <property type="entry name" value="Acyltransferase_3"/>
</dbReference>
<keyword evidence="4" id="KW-0012">Acyltransferase</keyword>
<feature type="transmembrane region" description="Helical" evidence="2">
    <location>
        <begin position="154"/>
        <end position="171"/>
    </location>
</feature>
<feature type="transmembrane region" description="Helical" evidence="2">
    <location>
        <begin position="51"/>
        <end position="69"/>
    </location>
</feature>
<feature type="compositionally biased region" description="Pro residues" evidence="1">
    <location>
        <begin position="365"/>
        <end position="375"/>
    </location>
</feature>
<proteinExistence type="predicted"/>
<feature type="transmembrane region" description="Helical" evidence="2">
    <location>
        <begin position="211"/>
        <end position="228"/>
    </location>
</feature>
<keyword evidence="2" id="KW-0812">Transmembrane</keyword>
<gene>
    <name evidence="4" type="ORF">CJ203_02540</name>
</gene>
<feature type="transmembrane region" description="Helical" evidence="2">
    <location>
        <begin position="248"/>
        <end position="267"/>
    </location>
</feature>
<dbReference type="PANTHER" id="PTHR23028">
    <property type="entry name" value="ACETYLTRANSFERASE"/>
    <property type="match status" value="1"/>
</dbReference>
<feature type="transmembrane region" description="Helical" evidence="2">
    <location>
        <begin position="122"/>
        <end position="142"/>
    </location>
</feature>
<protein>
    <submittedName>
        <fullName evidence="4">Acyltransferase</fullName>
    </submittedName>
</protein>
<dbReference type="RefSeq" id="WP_102723431.1">
    <property type="nucleotide sequence ID" value="NZ_PNHG01000003.1"/>
</dbReference>
<evidence type="ECO:0000256" key="1">
    <source>
        <dbReference type="SAM" id="MobiDB-lite"/>
    </source>
</evidence>
<feature type="region of interest" description="Disordered" evidence="1">
    <location>
        <begin position="351"/>
        <end position="383"/>
    </location>
</feature>
<feature type="domain" description="Acyltransferase 3" evidence="3">
    <location>
        <begin position="18"/>
        <end position="334"/>
    </location>
</feature>
<feature type="transmembrane region" description="Helical" evidence="2">
    <location>
        <begin position="21"/>
        <end position="45"/>
    </location>
</feature>
<comment type="caution">
    <text evidence="4">The sequence shown here is derived from an EMBL/GenBank/DDBJ whole genome shotgun (WGS) entry which is preliminary data.</text>
</comment>
<feature type="transmembrane region" description="Helical" evidence="2">
    <location>
        <begin position="319"/>
        <end position="341"/>
    </location>
</feature>
<dbReference type="AlphaFoldDB" id="A0A2N6T6G5"/>
<name>A0A2N6T6G5_9CORY</name>
<keyword evidence="5" id="KW-1185">Reference proteome</keyword>
<feature type="transmembrane region" description="Helical" evidence="2">
    <location>
        <begin position="81"/>
        <end position="102"/>
    </location>
</feature>
<keyword evidence="2" id="KW-1133">Transmembrane helix</keyword>
<dbReference type="GO" id="GO:0016747">
    <property type="term" value="F:acyltransferase activity, transferring groups other than amino-acyl groups"/>
    <property type="evidence" value="ECO:0007669"/>
    <property type="project" value="InterPro"/>
</dbReference>
<accession>A0A2N6T6G5</accession>
<dbReference type="Pfam" id="PF01757">
    <property type="entry name" value="Acyl_transf_3"/>
    <property type="match status" value="1"/>
</dbReference>
<dbReference type="PANTHER" id="PTHR23028:SF53">
    <property type="entry name" value="ACYL_TRANSF_3 DOMAIN-CONTAINING PROTEIN"/>
    <property type="match status" value="1"/>
</dbReference>
<keyword evidence="2" id="KW-0472">Membrane</keyword>
<evidence type="ECO:0000313" key="5">
    <source>
        <dbReference type="Proteomes" id="UP000235836"/>
    </source>
</evidence>
<sequence length="383" mass="41779">MGLLYTGSISNPSTRLPELEGLRAVAALGIVLTHVSFQTALGSAILERFDFFVAVFFALSAFLLARGTHGPGYYRRRLARIAPGYLVCVSVVMVALPALSGITRTQVLANLFLVQVYVPDGLVAGLTHMWSLCIEVAFYLILPAYLALRTRGRIVALIVAVVCSVLWPWLIDVSFPLNLQTTPPSYIPWFAVGLVCAEVERYRLVRPVRNLRWRWIGPMLGSAVAWLASREWVGPRGLVHPSPAEFNARILLGALFAACFLVPFALWPARKGERSVLSSAVSIALGRWSYGIFLWHVAVLDIAFPVLGVRMFSGGPVDFVLVLIFTVAVSVAVAYVSYELVEKPASRLIRQGWPTPRTQPAQSPGNPPHNSPPATVPGQATAP</sequence>
<evidence type="ECO:0000259" key="3">
    <source>
        <dbReference type="Pfam" id="PF01757"/>
    </source>
</evidence>
<keyword evidence="4" id="KW-0808">Transferase</keyword>
<feature type="transmembrane region" description="Helical" evidence="2">
    <location>
        <begin position="183"/>
        <end position="199"/>
    </location>
</feature>
<feature type="transmembrane region" description="Helical" evidence="2">
    <location>
        <begin position="288"/>
        <end position="307"/>
    </location>
</feature>
<organism evidence="4 5">
    <name type="scientific">Corynebacterium tuscaniense</name>
    <dbReference type="NCBI Taxonomy" id="302449"/>
    <lineage>
        <taxon>Bacteria</taxon>
        <taxon>Bacillati</taxon>
        <taxon>Actinomycetota</taxon>
        <taxon>Actinomycetes</taxon>
        <taxon>Mycobacteriales</taxon>
        <taxon>Corynebacteriaceae</taxon>
        <taxon>Corynebacterium</taxon>
    </lineage>
</organism>